<feature type="region of interest" description="Disordered" evidence="1">
    <location>
        <begin position="1"/>
        <end position="29"/>
    </location>
</feature>
<dbReference type="Proteomes" id="UP000317238">
    <property type="component" value="Unassembled WGS sequence"/>
</dbReference>
<proteinExistence type="predicted"/>
<gene>
    <name evidence="2" type="ORF">Pan14r_43610</name>
    <name evidence="3" type="ORF">V7x_46530</name>
</gene>
<accession>A0A5C6FQZ4</accession>
<protein>
    <submittedName>
        <fullName evidence="3">Uncharacterized protein</fullName>
    </submittedName>
</protein>
<dbReference type="AlphaFoldDB" id="A0A5C6FQZ4"/>
<evidence type="ECO:0000313" key="4">
    <source>
        <dbReference type="Proteomes" id="UP000316476"/>
    </source>
</evidence>
<accession>A0A5C5YA91</accession>
<evidence type="ECO:0000313" key="3">
    <source>
        <dbReference type="EMBL" id="TWU62916.1"/>
    </source>
</evidence>
<evidence type="ECO:0000256" key="1">
    <source>
        <dbReference type="SAM" id="MobiDB-lite"/>
    </source>
</evidence>
<dbReference type="EMBL" id="SJPZ01000002">
    <property type="protein sequence ID" value="TWU62916.1"/>
    <property type="molecule type" value="Genomic_DNA"/>
</dbReference>
<organism evidence="3 4">
    <name type="scientific">Crateriforma conspicua</name>
    <dbReference type="NCBI Taxonomy" id="2527996"/>
    <lineage>
        <taxon>Bacteria</taxon>
        <taxon>Pseudomonadati</taxon>
        <taxon>Planctomycetota</taxon>
        <taxon>Planctomycetia</taxon>
        <taxon>Planctomycetales</taxon>
        <taxon>Planctomycetaceae</taxon>
        <taxon>Crateriforma</taxon>
    </lineage>
</organism>
<keyword evidence="5" id="KW-1185">Reference proteome</keyword>
<dbReference type="Proteomes" id="UP000316476">
    <property type="component" value="Unassembled WGS sequence"/>
</dbReference>
<sequence>MRPIASPVTVRKGGRFTSSQNKSPGVTDVMDAELVQRSEAIRERLTQLQDSL</sequence>
<name>A0A5C6FQZ4_9PLAN</name>
<reference evidence="4 5" key="1">
    <citation type="submission" date="2019-02" db="EMBL/GenBank/DDBJ databases">
        <title>Deep-cultivation of Planctomycetes and their phenomic and genomic characterization uncovers novel biology.</title>
        <authorList>
            <person name="Wiegand S."/>
            <person name="Jogler M."/>
            <person name="Boedeker C."/>
            <person name="Pinto D."/>
            <person name="Vollmers J."/>
            <person name="Rivas-Marin E."/>
            <person name="Kohn T."/>
            <person name="Peeters S.H."/>
            <person name="Heuer A."/>
            <person name="Rast P."/>
            <person name="Oberbeckmann S."/>
            <person name="Bunk B."/>
            <person name="Jeske O."/>
            <person name="Meyerdierks A."/>
            <person name="Storesund J.E."/>
            <person name="Kallscheuer N."/>
            <person name="Luecker S."/>
            <person name="Lage O.M."/>
            <person name="Pohl T."/>
            <person name="Merkel B.J."/>
            <person name="Hornburger P."/>
            <person name="Mueller R.-W."/>
            <person name="Bruemmer F."/>
            <person name="Labrenz M."/>
            <person name="Spormann A.M."/>
            <person name="Op Den Camp H."/>
            <person name="Overmann J."/>
            <person name="Amann R."/>
            <person name="Jetten M.S.M."/>
            <person name="Mascher T."/>
            <person name="Medema M.H."/>
            <person name="Devos D.P."/>
            <person name="Kaster A.-K."/>
            <person name="Ovreas L."/>
            <person name="Rohde M."/>
            <person name="Galperin M.Y."/>
            <person name="Jogler C."/>
        </authorList>
    </citation>
    <scope>NUCLEOTIDE SEQUENCE [LARGE SCALE GENOMIC DNA]</scope>
    <source>
        <strain evidence="2 5">Pan14r</strain>
        <strain evidence="3 4">V7</strain>
    </source>
</reference>
<evidence type="ECO:0000313" key="5">
    <source>
        <dbReference type="Proteomes" id="UP000317238"/>
    </source>
</evidence>
<evidence type="ECO:0000313" key="2">
    <source>
        <dbReference type="EMBL" id="TWT72044.1"/>
    </source>
</evidence>
<dbReference type="EMBL" id="SJPL01000001">
    <property type="protein sequence ID" value="TWT72044.1"/>
    <property type="molecule type" value="Genomic_DNA"/>
</dbReference>
<comment type="caution">
    <text evidence="3">The sequence shown here is derived from an EMBL/GenBank/DDBJ whole genome shotgun (WGS) entry which is preliminary data.</text>
</comment>